<accession>F4RET8</accession>
<sequence length="434" mass="49580">MTMLSSWSPFRGSMHPGEVYGPSTVNKHTFAPMNRSSETRAGRTRATLWGIVKLSTPPSDPIPHCDFFRDSKLVMESTSHIGIKALSEKVLVLLSTLTSYPESWHNWLERNDQIVIECLDLAQQALGTEIDWEIDRLWAVGIVAALTTNVPSYSDRLRERLSSLSWTNQVTVEIEMTKARCRLKDELHVPFAIVDFEAATTYRYKCLRHRGKDHEPATQYDGAKECLERAALFAHYDAIRVKRLPTRESKVYGIISQYLLRSTLPEEEEQVEKIDSKHLFNKPLKEDLTDHRRPPNIGTTQFLLENCKRALSNLMFDKAAAFLKPLILQTLIHPCLEFDVMEFMNSINDVTQAAQVWSKLFPNLVPKEIGFGEYQWIFAQKTQIPYWNKYSKDLAESLGSIAKPNEILIAFCGPIYRSHSSTSGWEADVSNEHG</sequence>
<dbReference type="OrthoDB" id="10336590at2759"/>
<evidence type="ECO:0000313" key="1">
    <source>
        <dbReference type="EMBL" id="EGG09160.1"/>
    </source>
</evidence>
<organism evidence="2">
    <name type="scientific">Melampsora larici-populina (strain 98AG31 / pathotype 3-4-7)</name>
    <name type="common">Poplar leaf rust fungus</name>
    <dbReference type="NCBI Taxonomy" id="747676"/>
    <lineage>
        <taxon>Eukaryota</taxon>
        <taxon>Fungi</taxon>
        <taxon>Dikarya</taxon>
        <taxon>Basidiomycota</taxon>
        <taxon>Pucciniomycotina</taxon>
        <taxon>Pucciniomycetes</taxon>
        <taxon>Pucciniales</taxon>
        <taxon>Melampsoraceae</taxon>
        <taxon>Melampsora</taxon>
    </lineage>
</organism>
<dbReference type="InParanoid" id="F4RET8"/>
<dbReference type="AlphaFoldDB" id="F4RET8"/>
<dbReference type="EMBL" id="GL883098">
    <property type="protein sequence ID" value="EGG09160.1"/>
    <property type="molecule type" value="Genomic_DNA"/>
</dbReference>
<gene>
    <name evidence="1" type="ORF">MELLADRAFT_61416</name>
</gene>
<dbReference type="VEuPathDB" id="FungiDB:MELLADRAFT_61416"/>
<dbReference type="Proteomes" id="UP000001072">
    <property type="component" value="Unassembled WGS sequence"/>
</dbReference>
<keyword evidence="2" id="KW-1185">Reference proteome</keyword>
<proteinExistence type="predicted"/>
<dbReference type="HOGENOM" id="CLU_631736_0_0_1"/>
<dbReference type="GeneID" id="18929728"/>
<reference evidence="2" key="1">
    <citation type="journal article" date="2011" name="Proc. Natl. Acad. Sci. U.S.A.">
        <title>Obligate biotrophy features unraveled by the genomic analysis of rust fungi.</title>
        <authorList>
            <person name="Duplessis S."/>
            <person name="Cuomo C.A."/>
            <person name="Lin Y.-C."/>
            <person name="Aerts A."/>
            <person name="Tisserant E."/>
            <person name="Veneault-Fourrey C."/>
            <person name="Joly D.L."/>
            <person name="Hacquard S."/>
            <person name="Amselem J."/>
            <person name="Cantarel B.L."/>
            <person name="Chiu R."/>
            <person name="Coutinho P.M."/>
            <person name="Feau N."/>
            <person name="Field M."/>
            <person name="Frey P."/>
            <person name="Gelhaye E."/>
            <person name="Goldberg J."/>
            <person name="Grabherr M.G."/>
            <person name="Kodira C.D."/>
            <person name="Kohler A."/>
            <person name="Kuees U."/>
            <person name="Lindquist E.A."/>
            <person name="Lucas S.M."/>
            <person name="Mago R."/>
            <person name="Mauceli E."/>
            <person name="Morin E."/>
            <person name="Murat C."/>
            <person name="Pangilinan J.L."/>
            <person name="Park R."/>
            <person name="Pearson M."/>
            <person name="Quesneville H."/>
            <person name="Rouhier N."/>
            <person name="Sakthikumar S."/>
            <person name="Salamov A.A."/>
            <person name="Schmutz J."/>
            <person name="Selles B."/>
            <person name="Shapiro H."/>
            <person name="Tanguay P."/>
            <person name="Tuskan G.A."/>
            <person name="Henrissat B."/>
            <person name="Van de Peer Y."/>
            <person name="Rouze P."/>
            <person name="Ellis J.G."/>
            <person name="Dodds P.N."/>
            <person name="Schein J.E."/>
            <person name="Zhong S."/>
            <person name="Hamelin R.C."/>
            <person name="Grigoriev I.V."/>
            <person name="Szabo L.J."/>
            <person name="Martin F."/>
        </authorList>
    </citation>
    <scope>NUCLEOTIDE SEQUENCE [LARGE SCALE GENOMIC DNA]</scope>
    <source>
        <strain evidence="2">98AG31 / pathotype 3-4-7</strain>
    </source>
</reference>
<protein>
    <submittedName>
        <fullName evidence="1">Uncharacterized protein</fullName>
    </submittedName>
</protein>
<dbReference type="RefSeq" id="XP_007407520.1">
    <property type="nucleotide sequence ID" value="XM_007407458.1"/>
</dbReference>
<evidence type="ECO:0000313" key="2">
    <source>
        <dbReference type="Proteomes" id="UP000001072"/>
    </source>
</evidence>
<name>F4RET8_MELLP</name>
<dbReference type="KEGG" id="mlr:MELLADRAFT_61416"/>